<feature type="domain" description="DJ-1/PfpI" evidence="1">
    <location>
        <begin position="8"/>
        <end position="170"/>
    </location>
</feature>
<protein>
    <submittedName>
        <fullName evidence="2">Thiamine biosynthesis protein ThiJ</fullName>
    </submittedName>
</protein>
<proteinExistence type="predicted"/>
<dbReference type="EMBL" id="LIUT01000001">
    <property type="protein sequence ID" value="KOR90328.1"/>
    <property type="molecule type" value="Genomic_DNA"/>
</dbReference>
<organism evidence="2 3">
    <name type="scientific">Paenibacillus solani</name>
    <dbReference type="NCBI Taxonomy" id="1705565"/>
    <lineage>
        <taxon>Bacteria</taxon>
        <taxon>Bacillati</taxon>
        <taxon>Bacillota</taxon>
        <taxon>Bacilli</taxon>
        <taxon>Bacillales</taxon>
        <taxon>Paenibacillaceae</taxon>
        <taxon>Paenibacillus</taxon>
    </lineage>
</organism>
<dbReference type="GO" id="GO:0005737">
    <property type="term" value="C:cytoplasm"/>
    <property type="evidence" value="ECO:0007669"/>
    <property type="project" value="TreeGrafter"/>
</dbReference>
<evidence type="ECO:0000313" key="2">
    <source>
        <dbReference type="EMBL" id="KOR90328.1"/>
    </source>
</evidence>
<evidence type="ECO:0000259" key="1">
    <source>
        <dbReference type="Pfam" id="PF01965"/>
    </source>
</evidence>
<dbReference type="PANTHER" id="PTHR48094:SF12">
    <property type="entry name" value="PARKINSON DISEASE PROTEIN 7 HOMOLOG"/>
    <property type="match status" value="1"/>
</dbReference>
<dbReference type="PATRIC" id="fig|1705565.3.peg.5086"/>
<comment type="caution">
    <text evidence="2">The sequence shown here is derived from an EMBL/GenBank/DDBJ whole genome shotgun (WGS) entry which is preliminary data.</text>
</comment>
<dbReference type="InterPro" id="IPR050325">
    <property type="entry name" value="Prot/Nucl_acid_deglycase"/>
</dbReference>
<keyword evidence="3" id="KW-1185">Reference proteome</keyword>
<name>A0A0M1P761_9BACL</name>
<dbReference type="InterPro" id="IPR029062">
    <property type="entry name" value="Class_I_gatase-like"/>
</dbReference>
<dbReference type="InterPro" id="IPR002818">
    <property type="entry name" value="DJ-1/PfpI"/>
</dbReference>
<dbReference type="Proteomes" id="UP000036932">
    <property type="component" value="Unassembled WGS sequence"/>
</dbReference>
<evidence type="ECO:0000313" key="3">
    <source>
        <dbReference type="Proteomes" id="UP000036932"/>
    </source>
</evidence>
<accession>A0A0M1P761</accession>
<dbReference type="Pfam" id="PF01965">
    <property type="entry name" value="DJ-1_PfpI"/>
    <property type="match status" value="1"/>
</dbReference>
<dbReference type="AlphaFoldDB" id="A0A0M1P761"/>
<gene>
    <name evidence="2" type="ORF">AM231_15145</name>
</gene>
<dbReference type="SUPFAM" id="SSF52317">
    <property type="entry name" value="Class I glutamine amidotransferase-like"/>
    <property type="match status" value="1"/>
</dbReference>
<reference evidence="3" key="1">
    <citation type="submission" date="2015-08" db="EMBL/GenBank/DDBJ databases">
        <title>Genome sequencing project for genomic taxonomy and phylogenomics of Bacillus-like bacteria.</title>
        <authorList>
            <person name="Liu B."/>
            <person name="Wang J."/>
            <person name="Zhu Y."/>
            <person name="Liu G."/>
            <person name="Chen Q."/>
            <person name="Chen Z."/>
            <person name="Lan J."/>
            <person name="Che J."/>
            <person name="Ge C."/>
            <person name="Shi H."/>
            <person name="Pan Z."/>
            <person name="Liu X."/>
        </authorList>
    </citation>
    <scope>NUCLEOTIDE SEQUENCE [LARGE SCALE GENOMIC DNA]</scope>
    <source>
        <strain evidence="3">FJAT-22460</strain>
    </source>
</reference>
<dbReference type="PANTHER" id="PTHR48094">
    <property type="entry name" value="PROTEIN/NUCLEIC ACID DEGLYCASE DJ-1-RELATED"/>
    <property type="match status" value="1"/>
</dbReference>
<sequence>MNYQLIHVLFLAYPQYADFEIAHALFLLRKIGKAKITTVSVNGKSVESVGGLRTHVEFSISEINIKNFDLILIAGGDGVREIIEEEIVINMLSSAYNLDIPIASICASATLLAKAGILNGRKFTCLTSTYENNKTLFKNSTYSGADIEVEKSIITAKGTAFAEFAVSICQQLGLLIEQDNIDSALKFCKGISS</sequence>
<dbReference type="Gene3D" id="3.40.50.880">
    <property type="match status" value="1"/>
</dbReference>